<accession>A0A250WYA1</accession>
<evidence type="ECO:0000313" key="2">
    <source>
        <dbReference type="EMBL" id="GAX75828.1"/>
    </source>
</evidence>
<feature type="transmembrane region" description="Helical" evidence="1">
    <location>
        <begin position="101"/>
        <end position="122"/>
    </location>
</feature>
<name>A0A250WYA1_9CHLO</name>
<dbReference type="Proteomes" id="UP000232323">
    <property type="component" value="Unassembled WGS sequence"/>
</dbReference>
<comment type="caution">
    <text evidence="2">The sequence shown here is derived from an EMBL/GenBank/DDBJ whole genome shotgun (WGS) entry which is preliminary data.</text>
</comment>
<organism evidence="2 3">
    <name type="scientific">Chlamydomonas eustigma</name>
    <dbReference type="NCBI Taxonomy" id="1157962"/>
    <lineage>
        <taxon>Eukaryota</taxon>
        <taxon>Viridiplantae</taxon>
        <taxon>Chlorophyta</taxon>
        <taxon>core chlorophytes</taxon>
        <taxon>Chlorophyceae</taxon>
        <taxon>CS clade</taxon>
        <taxon>Chlamydomonadales</taxon>
        <taxon>Chlamydomonadaceae</taxon>
        <taxon>Chlamydomonas</taxon>
    </lineage>
</organism>
<proteinExistence type="predicted"/>
<dbReference type="STRING" id="1157962.A0A250WYA1"/>
<dbReference type="EMBL" id="BEGY01000014">
    <property type="protein sequence ID" value="GAX75828.1"/>
    <property type="molecule type" value="Genomic_DNA"/>
</dbReference>
<sequence>MSLSNQHNNFDIFLDLPGKTRCHLLMQLLLSRLLFMITSMLQEIKLLQTPRPRSQGLIRLYQQADLFELIILLLLGALGVFPDSVDSQRLSGTYTISNVKYGLYILAGLLGWLGCHMTNKVLDTENQHKQAKEVQLPASALPSSHRSIAYLTYPVLILSAVAALISIALTCCWEMIWLTKSTSQKVYSWIIVVLTIVQRLFYIWACLATCKLLHSVCFISRDGISLTMAKGTGFHIPSPASEIMANKGTGLHIPFPASEIMANKGAGLHIPSPASEIMANKGTGFHIPSPASEIMANKGAGLHIPSPASEIMANKGTGLHIPFPARTGLHIPSPASEIMTNNKGTGLHIPSPASEIMANKGTGLHIPSPASEIMTNNKGTGLHIPSPASEIMTNKGAGFHIPSPASEIMTNKGTGLHIPFPAEIL</sequence>
<reference evidence="2 3" key="1">
    <citation type="submission" date="2017-08" db="EMBL/GenBank/DDBJ databases">
        <title>Acidophilic green algal genome provides insights into adaptation to an acidic environment.</title>
        <authorList>
            <person name="Hirooka S."/>
            <person name="Hirose Y."/>
            <person name="Kanesaki Y."/>
            <person name="Higuchi S."/>
            <person name="Fujiwara T."/>
            <person name="Onuma R."/>
            <person name="Era A."/>
            <person name="Ohbayashi R."/>
            <person name="Uzuka A."/>
            <person name="Nozaki H."/>
            <person name="Yoshikawa H."/>
            <person name="Miyagishima S.Y."/>
        </authorList>
    </citation>
    <scope>NUCLEOTIDE SEQUENCE [LARGE SCALE GENOMIC DNA]</scope>
    <source>
        <strain evidence="2 3">NIES-2499</strain>
    </source>
</reference>
<dbReference type="AlphaFoldDB" id="A0A250WYA1"/>
<feature type="transmembrane region" description="Helical" evidence="1">
    <location>
        <begin position="155"/>
        <end position="177"/>
    </location>
</feature>
<keyword evidence="3" id="KW-1185">Reference proteome</keyword>
<feature type="transmembrane region" description="Helical" evidence="1">
    <location>
        <begin position="189"/>
        <end position="213"/>
    </location>
</feature>
<protein>
    <submittedName>
        <fullName evidence="2">Uncharacterized protein</fullName>
    </submittedName>
</protein>
<gene>
    <name evidence="2" type="ORF">CEUSTIGMA_g3271.t1</name>
</gene>
<keyword evidence="1" id="KW-0812">Transmembrane</keyword>
<feature type="transmembrane region" description="Helical" evidence="1">
    <location>
        <begin position="64"/>
        <end position="81"/>
    </location>
</feature>
<keyword evidence="1" id="KW-1133">Transmembrane helix</keyword>
<keyword evidence="1" id="KW-0472">Membrane</keyword>
<evidence type="ECO:0000313" key="3">
    <source>
        <dbReference type="Proteomes" id="UP000232323"/>
    </source>
</evidence>
<evidence type="ECO:0000256" key="1">
    <source>
        <dbReference type="SAM" id="Phobius"/>
    </source>
</evidence>